<dbReference type="RefSeq" id="WP_200339108.1">
    <property type="nucleotide sequence ID" value="NZ_NRRL01000003.1"/>
</dbReference>
<organism evidence="5 6">
    <name type="scientific">Rhodovibrio sodomensis</name>
    <dbReference type="NCBI Taxonomy" id="1088"/>
    <lineage>
        <taxon>Bacteria</taxon>
        <taxon>Pseudomonadati</taxon>
        <taxon>Pseudomonadota</taxon>
        <taxon>Alphaproteobacteria</taxon>
        <taxon>Rhodospirillales</taxon>
        <taxon>Rhodovibrionaceae</taxon>
        <taxon>Rhodovibrio</taxon>
    </lineage>
</organism>
<comment type="subcellular location">
    <subcellularLocation>
        <location evidence="1">Membrane</location>
        <topology evidence="1">Single-pass membrane protein</topology>
    </subcellularLocation>
</comment>
<feature type="transmembrane region" description="Helical" evidence="3">
    <location>
        <begin position="21"/>
        <end position="45"/>
    </location>
</feature>
<evidence type="ECO:0000256" key="1">
    <source>
        <dbReference type="ARBA" id="ARBA00004167"/>
    </source>
</evidence>
<dbReference type="EMBL" id="NRRL01000003">
    <property type="protein sequence ID" value="MBK1667047.1"/>
    <property type="molecule type" value="Genomic_DNA"/>
</dbReference>
<dbReference type="Proteomes" id="UP001296873">
    <property type="component" value="Unassembled WGS sequence"/>
</dbReference>
<feature type="region of interest" description="Disordered" evidence="2">
    <location>
        <begin position="310"/>
        <end position="331"/>
    </location>
</feature>
<keyword evidence="3" id="KW-1133">Transmembrane helix</keyword>
<keyword evidence="3" id="KW-0472">Membrane</keyword>
<dbReference type="Pfam" id="PF01145">
    <property type="entry name" value="Band_7"/>
    <property type="match status" value="1"/>
</dbReference>
<keyword evidence="3" id="KW-0812">Transmembrane</keyword>
<gene>
    <name evidence="5" type="ORF">CKO28_03180</name>
</gene>
<comment type="caution">
    <text evidence="5">The sequence shown here is derived from an EMBL/GenBank/DDBJ whole genome shotgun (WGS) entry which is preliminary data.</text>
</comment>
<evidence type="ECO:0000256" key="3">
    <source>
        <dbReference type="SAM" id="Phobius"/>
    </source>
</evidence>
<keyword evidence="6" id="KW-1185">Reference proteome</keyword>
<evidence type="ECO:0000256" key="2">
    <source>
        <dbReference type="SAM" id="MobiDB-lite"/>
    </source>
</evidence>
<protein>
    <recommendedName>
        <fullName evidence="4">Band 7 domain-containing protein</fullName>
    </recommendedName>
</protein>
<evidence type="ECO:0000313" key="5">
    <source>
        <dbReference type="EMBL" id="MBK1667047.1"/>
    </source>
</evidence>
<name>A0ABS1D9H8_9PROT</name>
<feature type="domain" description="Band 7" evidence="4">
    <location>
        <begin position="52"/>
        <end position="248"/>
    </location>
</feature>
<dbReference type="InterPro" id="IPR001107">
    <property type="entry name" value="Band_7"/>
</dbReference>
<proteinExistence type="predicted"/>
<dbReference type="Gene3D" id="3.30.479.30">
    <property type="entry name" value="Band 7 domain"/>
    <property type="match status" value="1"/>
</dbReference>
<reference evidence="5 6" key="1">
    <citation type="journal article" date="2020" name="Microorganisms">
        <title>Osmotic Adaptation and Compatible Solute Biosynthesis of Phototrophic Bacteria as Revealed from Genome Analyses.</title>
        <authorList>
            <person name="Imhoff J.F."/>
            <person name="Rahn T."/>
            <person name="Kunzel S."/>
            <person name="Keller A."/>
            <person name="Neulinger S.C."/>
        </authorList>
    </citation>
    <scope>NUCLEOTIDE SEQUENCE [LARGE SCALE GENOMIC DNA]</scope>
    <source>
        <strain evidence="5 6">DSM 9895</strain>
    </source>
</reference>
<sequence length="331" mass="36290">MQRAKARKAEQEGRLRQHAIDSLYGTAKGMTITGICLLVLSTAVLSSRMVVIVPSGKVGVPTAFGIYADTYLPEGETSMIAPWKSVTYENVQLRSIDWDTGTKSELWGITSDEIKLTLDVTVPFQIEPTAVPLMLQRLGANWESKLQNWMRSGIYDTIGKFEWQSSSNKDRQAIAIAASKKIDAKLTTNLSHFGLGDLEQAIRVGEVLIRAIYLPEQIEAANENFAAAQKLQDTERQLTLAADERAKRREKEGTGYANLIGSLPKDVDAPMIADLLRAMADKQRAAAFMHIAKNPPKDGNVILMMGEGSGATPMIDPTRMRSRSAPQVAGN</sequence>
<evidence type="ECO:0000259" key="4">
    <source>
        <dbReference type="Pfam" id="PF01145"/>
    </source>
</evidence>
<dbReference type="InterPro" id="IPR036013">
    <property type="entry name" value="Band_7/SPFH_dom_sf"/>
</dbReference>
<evidence type="ECO:0000313" key="6">
    <source>
        <dbReference type="Proteomes" id="UP001296873"/>
    </source>
</evidence>
<accession>A0ABS1D9H8</accession>